<name>R0KQB4_EXST2</name>
<reference evidence="2 3" key="2">
    <citation type="journal article" date="2013" name="PLoS Genet.">
        <title>Comparative genome structure, secondary metabolite, and effector coding capacity across Cochliobolus pathogens.</title>
        <authorList>
            <person name="Condon B.J."/>
            <person name="Leng Y."/>
            <person name="Wu D."/>
            <person name="Bushley K.E."/>
            <person name="Ohm R.A."/>
            <person name="Otillar R."/>
            <person name="Martin J."/>
            <person name="Schackwitz W."/>
            <person name="Grimwood J."/>
            <person name="MohdZainudin N."/>
            <person name="Xue C."/>
            <person name="Wang R."/>
            <person name="Manning V.A."/>
            <person name="Dhillon B."/>
            <person name="Tu Z.J."/>
            <person name="Steffenson B.J."/>
            <person name="Salamov A."/>
            <person name="Sun H."/>
            <person name="Lowry S."/>
            <person name="LaButti K."/>
            <person name="Han J."/>
            <person name="Copeland A."/>
            <person name="Lindquist E."/>
            <person name="Barry K."/>
            <person name="Schmutz J."/>
            <person name="Baker S.E."/>
            <person name="Ciuffetti L.M."/>
            <person name="Grigoriev I.V."/>
            <person name="Zhong S."/>
            <person name="Turgeon B.G."/>
        </authorList>
    </citation>
    <scope>NUCLEOTIDE SEQUENCE [LARGE SCALE GENOMIC DNA]</scope>
    <source>
        <strain evidence="3">28A</strain>
    </source>
</reference>
<dbReference type="HOGENOM" id="CLU_083371_0_0_1"/>
<reference evidence="2 3" key="1">
    <citation type="journal article" date="2012" name="PLoS Pathog.">
        <title>Diverse lifestyles and strategies of plant pathogenesis encoded in the genomes of eighteen Dothideomycetes fungi.</title>
        <authorList>
            <person name="Ohm R.A."/>
            <person name="Feau N."/>
            <person name="Henrissat B."/>
            <person name="Schoch C.L."/>
            <person name="Horwitz B.A."/>
            <person name="Barry K.W."/>
            <person name="Condon B.J."/>
            <person name="Copeland A.C."/>
            <person name="Dhillon B."/>
            <person name="Glaser F."/>
            <person name="Hesse C.N."/>
            <person name="Kosti I."/>
            <person name="LaButti K."/>
            <person name="Lindquist E.A."/>
            <person name="Lucas S."/>
            <person name="Salamov A.A."/>
            <person name="Bradshaw R.E."/>
            <person name="Ciuffetti L."/>
            <person name="Hamelin R.C."/>
            <person name="Kema G.H.J."/>
            <person name="Lawrence C."/>
            <person name="Scott J.A."/>
            <person name="Spatafora J.W."/>
            <person name="Turgeon B.G."/>
            <person name="de Wit P.J.G.M."/>
            <person name="Zhong S."/>
            <person name="Goodwin S.B."/>
            <person name="Grigoriev I.V."/>
        </authorList>
    </citation>
    <scope>NUCLEOTIDE SEQUENCE [LARGE SCALE GENOMIC DNA]</scope>
    <source>
        <strain evidence="3">28A</strain>
    </source>
</reference>
<dbReference type="RefSeq" id="XP_008021813.1">
    <property type="nucleotide sequence ID" value="XM_008023622.1"/>
</dbReference>
<dbReference type="InterPro" id="IPR055481">
    <property type="entry name" value="DUF7053"/>
</dbReference>
<dbReference type="GeneID" id="19402900"/>
<protein>
    <recommendedName>
        <fullName evidence="1">DUF7053 domain-containing protein</fullName>
    </recommendedName>
</protein>
<dbReference type="Proteomes" id="UP000016935">
    <property type="component" value="Unassembled WGS sequence"/>
</dbReference>
<gene>
    <name evidence="2" type="ORF">SETTUDRAFT_25316</name>
</gene>
<evidence type="ECO:0000313" key="3">
    <source>
        <dbReference type="Proteomes" id="UP000016935"/>
    </source>
</evidence>
<sequence>MLSTTATLHHVTHLPGSISFEQAVEQLHNHVMLIQLDPEYNTHEDLPSDPSAPKEKRYKITDHMNALPAGLWGTTVTFEAHMTDLDDGVLWVIKAPMGLTQRTTWRCLKTEGLSEEDKATGMKDGEWSLVEDVEIQANRLLVGTVKGKCEENWKGTHSRFLTYLRESAA</sequence>
<dbReference type="PANTHER" id="PTHR38117">
    <property type="entry name" value="NACHT AND WD40 DOMAIN PROTEIN"/>
    <property type="match status" value="1"/>
</dbReference>
<keyword evidence="3" id="KW-1185">Reference proteome</keyword>
<feature type="domain" description="DUF7053" evidence="1">
    <location>
        <begin position="4"/>
        <end position="162"/>
    </location>
</feature>
<dbReference type="OrthoDB" id="4794810at2759"/>
<proteinExistence type="predicted"/>
<dbReference type="AlphaFoldDB" id="R0KQB4"/>
<evidence type="ECO:0000259" key="1">
    <source>
        <dbReference type="Pfam" id="PF23155"/>
    </source>
</evidence>
<dbReference type="PANTHER" id="PTHR38117:SF1">
    <property type="entry name" value="DUF3074 DOMAIN-CONTAINING PROTEIN"/>
    <property type="match status" value="1"/>
</dbReference>
<accession>R0KQB4</accession>
<evidence type="ECO:0000313" key="2">
    <source>
        <dbReference type="EMBL" id="EOA90037.1"/>
    </source>
</evidence>
<organism evidence="2 3">
    <name type="scientific">Exserohilum turcicum (strain 28A)</name>
    <name type="common">Northern leaf blight fungus</name>
    <name type="synonym">Setosphaeria turcica</name>
    <dbReference type="NCBI Taxonomy" id="671987"/>
    <lineage>
        <taxon>Eukaryota</taxon>
        <taxon>Fungi</taxon>
        <taxon>Dikarya</taxon>
        <taxon>Ascomycota</taxon>
        <taxon>Pezizomycotina</taxon>
        <taxon>Dothideomycetes</taxon>
        <taxon>Pleosporomycetidae</taxon>
        <taxon>Pleosporales</taxon>
        <taxon>Pleosporineae</taxon>
        <taxon>Pleosporaceae</taxon>
        <taxon>Exserohilum</taxon>
    </lineage>
</organism>
<dbReference type="EMBL" id="KB908493">
    <property type="protein sequence ID" value="EOA90037.1"/>
    <property type="molecule type" value="Genomic_DNA"/>
</dbReference>
<dbReference type="Pfam" id="PF23155">
    <property type="entry name" value="DUF7053"/>
    <property type="match status" value="1"/>
</dbReference>
<dbReference type="eggNOG" id="ENOG502SVDW">
    <property type="taxonomic scope" value="Eukaryota"/>
</dbReference>